<dbReference type="Gene3D" id="1.10.287.130">
    <property type="match status" value="1"/>
</dbReference>
<dbReference type="InterPro" id="IPR036890">
    <property type="entry name" value="HATPase_C_sf"/>
</dbReference>
<dbReference type="Proteomes" id="UP001596432">
    <property type="component" value="Unassembled WGS sequence"/>
</dbReference>
<dbReference type="InterPro" id="IPR036097">
    <property type="entry name" value="HisK_dim/P_sf"/>
</dbReference>
<gene>
    <name evidence="10" type="ORF">ACFQMA_18055</name>
</gene>
<dbReference type="NCBIfam" id="TIGR00229">
    <property type="entry name" value="sensory_box"/>
    <property type="match status" value="2"/>
</dbReference>
<dbReference type="AlphaFoldDB" id="A0ABD5YBN8"/>
<dbReference type="PROSITE" id="PS50113">
    <property type="entry name" value="PAC"/>
    <property type="match status" value="2"/>
</dbReference>
<accession>A0ABD5YBN8</accession>
<feature type="domain" description="PAC" evidence="9">
    <location>
        <begin position="353"/>
        <end position="404"/>
    </location>
</feature>
<dbReference type="PRINTS" id="PR00344">
    <property type="entry name" value="BCTRLSENSOR"/>
</dbReference>
<dbReference type="GO" id="GO:0004673">
    <property type="term" value="F:protein histidine kinase activity"/>
    <property type="evidence" value="ECO:0007669"/>
    <property type="project" value="UniProtKB-EC"/>
</dbReference>
<feature type="compositionally biased region" description="Polar residues" evidence="6">
    <location>
        <begin position="625"/>
        <end position="640"/>
    </location>
</feature>
<dbReference type="PANTHER" id="PTHR43304">
    <property type="entry name" value="PHYTOCHROME-LIKE PROTEIN CPH1"/>
    <property type="match status" value="1"/>
</dbReference>
<dbReference type="CDD" id="cd16921">
    <property type="entry name" value="HATPase_FilI-like"/>
    <property type="match status" value="1"/>
</dbReference>
<dbReference type="SMART" id="SM00388">
    <property type="entry name" value="HisKA"/>
    <property type="match status" value="1"/>
</dbReference>
<keyword evidence="11" id="KW-1185">Reference proteome</keyword>
<organism evidence="10 11">
    <name type="scientific">Halosimplex aquaticum</name>
    <dbReference type="NCBI Taxonomy" id="3026162"/>
    <lineage>
        <taxon>Archaea</taxon>
        <taxon>Methanobacteriati</taxon>
        <taxon>Methanobacteriota</taxon>
        <taxon>Stenosarchaea group</taxon>
        <taxon>Halobacteria</taxon>
        <taxon>Halobacteriales</taxon>
        <taxon>Haloarculaceae</taxon>
        <taxon>Halosimplex</taxon>
    </lineage>
</organism>
<evidence type="ECO:0000256" key="5">
    <source>
        <dbReference type="ARBA" id="ARBA00022777"/>
    </source>
</evidence>
<dbReference type="Pfam" id="PF00512">
    <property type="entry name" value="HisKA"/>
    <property type="match status" value="1"/>
</dbReference>
<sequence length="640" mass="71447">MDRSGDLPSSSTETPAPGDASLLSKADIATVQLDSTGEILTVNDGLVNLVGYTRETLVGKALTDILASVPAPLESFLENGTNGPLTLTLPLEASNEDIVACETHLKPIASDGDRVVVGLFYESRGQSPRLDATEDRALTPSTEIAPARAFVALADALSDGIIVLDTDSQIQYANPAVERILGYTPDELVGGSNLSIIPERLRDAHLRALNRYLETGTRNIDWTYVELPGQHKDGHEVPLGISLNDFVFDGDRFFVGLFRDITSQKAAERALREREQLLNKYKEYTDDVLNAIGDVFYVLDEDGCLRRWNDTLVEVTGYTDEEIASMHALDFFGEDDHETIEDAIERGFESGGTRVQTELHTKFGAEIPYEFDAASLEDPDGEPVLAGIGRDITDQREQQRKLKESNDRLEQFAYAASHDLQEPLRMVTSYLQLIEQRYTDDLDDDAVEFIEFAVDGAERMREMIDGLLQYSRVDTQGKEFEPVDLNAVLDEVESDLQLRIEETDARIQSDDLPRVSGDRGQLRQVFQNLLKNAIEYSGTEPPRIEITTERDGRMWRIAVTDNGIGFDPDETQRIFRVFQRLHGREEHSGTGIGLALCRRIVERHGGEIWAESEPGEGSTFYFTLPGSTEQPDSNRYSRAR</sequence>
<keyword evidence="4" id="KW-0808">Transferase</keyword>
<dbReference type="Pfam" id="PF08448">
    <property type="entry name" value="PAS_4"/>
    <property type="match status" value="2"/>
</dbReference>
<dbReference type="SUPFAM" id="SSF47384">
    <property type="entry name" value="Homodimeric domain of signal transducing histidine kinase"/>
    <property type="match status" value="1"/>
</dbReference>
<dbReference type="GeneID" id="78822049"/>
<dbReference type="CDD" id="cd00082">
    <property type="entry name" value="HisKA"/>
    <property type="match status" value="1"/>
</dbReference>
<protein>
    <recommendedName>
        <fullName evidence="2">histidine kinase</fullName>
        <ecNumber evidence="2">2.7.13.3</ecNumber>
    </recommendedName>
</protein>
<dbReference type="EC" id="2.7.13.3" evidence="2"/>
<evidence type="ECO:0000256" key="3">
    <source>
        <dbReference type="ARBA" id="ARBA00022553"/>
    </source>
</evidence>
<dbReference type="PROSITE" id="PS50112">
    <property type="entry name" value="PAS"/>
    <property type="match status" value="3"/>
</dbReference>
<comment type="catalytic activity">
    <reaction evidence="1">
        <text>ATP + protein L-histidine = ADP + protein N-phospho-L-histidine.</text>
        <dbReference type="EC" id="2.7.13.3"/>
    </reaction>
</comment>
<feature type="domain" description="Histidine kinase" evidence="7">
    <location>
        <begin position="415"/>
        <end position="628"/>
    </location>
</feature>
<keyword evidence="3" id="KW-0597">Phosphoprotein</keyword>
<dbReference type="InterPro" id="IPR052162">
    <property type="entry name" value="Sensor_kinase/Photoreceptor"/>
</dbReference>
<evidence type="ECO:0000313" key="11">
    <source>
        <dbReference type="Proteomes" id="UP001596432"/>
    </source>
</evidence>
<dbReference type="SUPFAM" id="SSF55785">
    <property type="entry name" value="PYP-like sensor domain (PAS domain)"/>
    <property type="match status" value="3"/>
</dbReference>
<dbReference type="InterPro" id="IPR004358">
    <property type="entry name" value="Sig_transdc_His_kin-like_C"/>
</dbReference>
<dbReference type="SMART" id="SM00091">
    <property type="entry name" value="PAS"/>
    <property type="match status" value="3"/>
</dbReference>
<dbReference type="InterPro" id="IPR005467">
    <property type="entry name" value="His_kinase_dom"/>
</dbReference>
<evidence type="ECO:0000259" key="7">
    <source>
        <dbReference type="PROSITE" id="PS50109"/>
    </source>
</evidence>
<comment type="caution">
    <text evidence="10">The sequence shown here is derived from an EMBL/GenBank/DDBJ whole genome shotgun (WGS) entry which is preliminary data.</text>
</comment>
<dbReference type="Pfam" id="PF02518">
    <property type="entry name" value="HATPase_c"/>
    <property type="match status" value="1"/>
</dbReference>
<feature type="domain" description="PAS" evidence="8">
    <location>
        <begin position="22"/>
        <end position="66"/>
    </location>
</feature>
<feature type="domain" description="PAS" evidence="8">
    <location>
        <begin position="281"/>
        <end position="351"/>
    </location>
</feature>
<evidence type="ECO:0000259" key="9">
    <source>
        <dbReference type="PROSITE" id="PS50113"/>
    </source>
</evidence>
<dbReference type="Gene3D" id="3.30.565.10">
    <property type="entry name" value="Histidine kinase-like ATPase, C-terminal domain"/>
    <property type="match status" value="1"/>
</dbReference>
<dbReference type="FunFam" id="3.30.565.10:FF:000006">
    <property type="entry name" value="Sensor histidine kinase WalK"/>
    <property type="match status" value="1"/>
</dbReference>
<feature type="region of interest" description="Disordered" evidence="6">
    <location>
        <begin position="1"/>
        <end position="21"/>
    </location>
</feature>
<dbReference type="RefSeq" id="WP_274322806.1">
    <property type="nucleotide sequence ID" value="NZ_CP118158.1"/>
</dbReference>
<dbReference type="InterPro" id="IPR000014">
    <property type="entry name" value="PAS"/>
</dbReference>
<dbReference type="PANTHER" id="PTHR43304:SF1">
    <property type="entry name" value="PAC DOMAIN-CONTAINING PROTEIN"/>
    <property type="match status" value="1"/>
</dbReference>
<proteinExistence type="predicted"/>
<evidence type="ECO:0000259" key="8">
    <source>
        <dbReference type="PROSITE" id="PS50112"/>
    </source>
</evidence>
<dbReference type="SMART" id="SM00387">
    <property type="entry name" value="HATPase_c"/>
    <property type="match status" value="1"/>
</dbReference>
<name>A0ABD5YBN8_9EURY</name>
<feature type="region of interest" description="Disordered" evidence="6">
    <location>
        <begin position="619"/>
        <end position="640"/>
    </location>
</feature>
<dbReference type="InterPro" id="IPR000700">
    <property type="entry name" value="PAS-assoc_C"/>
</dbReference>
<dbReference type="InterPro" id="IPR035965">
    <property type="entry name" value="PAS-like_dom_sf"/>
</dbReference>
<evidence type="ECO:0000256" key="4">
    <source>
        <dbReference type="ARBA" id="ARBA00022679"/>
    </source>
</evidence>
<dbReference type="InterPro" id="IPR003661">
    <property type="entry name" value="HisK_dim/P_dom"/>
</dbReference>
<keyword evidence="5" id="KW-0418">Kinase</keyword>
<dbReference type="Pfam" id="PF13426">
    <property type="entry name" value="PAS_9"/>
    <property type="match status" value="1"/>
</dbReference>
<feature type="domain" description="PAC" evidence="9">
    <location>
        <begin position="218"/>
        <end position="273"/>
    </location>
</feature>
<dbReference type="CDD" id="cd00130">
    <property type="entry name" value="PAS"/>
    <property type="match status" value="3"/>
</dbReference>
<dbReference type="SUPFAM" id="SSF55874">
    <property type="entry name" value="ATPase domain of HSP90 chaperone/DNA topoisomerase II/histidine kinase"/>
    <property type="match status" value="1"/>
</dbReference>
<dbReference type="PROSITE" id="PS50109">
    <property type="entry name" value="HIS_KIN"/>
    <property type="match status" value="1"/>
</dbReference>
<dbReference type="InterPro" id="IPR013656">
    <property type="entry name" value="PAS_4"/>
</dbReference>
<evidence type="ECO:0000256" key="2">
    <source>
        <dbReference type="ARBA" id="ARBA00012438"/>
    </source>
</evidence>
<evidence type="ECO:0000313" key="10">
    <source>
        <dbReference type="EMBL" id="MFC7141729.1"/>
    </source>
</evidence>
<dbReference type="InterPro" id="IPR003594">
    <property type="entry name" value="HATPase_dom"/>
</dbReference>
<reference evidence="10 11" key="1">
    <citation type="journal article" date="2019" name="Int. J. Syst. Evol. Microbiol.">
        <title>The Global Catalogue of Microorganisms (GCM) 10K type strain sequencing project: providing services to taxonomists for standard genome sequencing and annotation.</title>
        <authorList>
            <consortium name="The Broad Institute Genomics Platform"/>
            <consortium name="The Broad Institute Genome Sequencing Center for Infectious Disease"/>
            <person name="Wu L."/>
            <person name="Ma J."/>
        </authorList>
    </citation>
    <scope>NUCLEOTIDE SEQUENCE [LARGE SCALE GENOMIC DNA]</scope>
    <source>
        <strain evidence="10 11">XZYJT29</strain>
    </source>
</reference>
<feature type="domain" description="PAS" evidence="8">
    <location>
        <begin position="146"/>
        <end position="216"/>
    </location>
</feature>
<evidence type="ECO:0000256" key="1">
    <source>
        <dbReference type="ARBA" id="ARBA00000085"/>
    </source>
</evidence>
<dbReference type="Gene3D" id="3.30.450.20">
    <property type="entry name" value="PAS domain"/>
    <property type="match status" value="3"/>
</dbReference>
<evidence type="ECO:0000256" key="6">
    <source>
        <dbReference type="SAM" id="MobiDB-lite"/>
    </source>
</evidence>
<dbReference type="EMBL" id="JBHTAS010000001">
    <property type="protein sequence ID" value="MFC7141729.1"/>
    <property type="molecule type" value="Genomic_DNA"/>
</dbReference>